<dbReference type="Proteomes" id="UP000252357">
    <property type="component" value="Unassembled WGS sequence"/>
</dbReference>
<accession>A0A368KZB1</accession>
<comment type="caution">
    <text evidence="1">The sequence shown here is derived from an EMBL/GenBank/DDBJ whole genome shotgun (WGS) entry which is preliminary data.</text>
</comment>
<protein>
    <submittedName>
        <fullName evidence="1">Uncharacterized protein</fullName>
    </submittedName>
</protein>
<dbReference type="AlphaFoldDB" id="A0A368KZB1"/>
<name>A0A368KZB1_9BURK</name>
<dbReference type="EMBL" id="QPGB01000009">
    <property type="protein sequence ID" value="RCS56442.1"/>
    <property type="molecule type" value="Genomic_DNA"/>
</dbReference>
<evidence type="ECO:0000313" key="2">
    <source>
        <dbReference type="Proteomes" id="UP000252357"/>
    </source>
</evidence>
<keyword evidence="2" id="KW-1185">Reference proteome</keyword>
<evidence type="ECO:0000313" key="1">
    <source>
        <dbReference type="EMBL" id="RCS56442.1"/>
    </source>
</evidence>
<proteinExistence type="predicted"/>
<gene>
    <name evidence="1" type="ORF">DU000_12440</name>
</gene>
<sequence length="268" mass="30677">MLALCEFNTGRAIALSERYLHEIDETEFSPLKIGESYLVYGLKFIFDRIDYLVCASGQNPMWAPSSLFKLVDTRIPDNWEICMTKSNSDFALLYDTFKIDCVIGYPSLTNNYSHYIGLLERSIDELQRFFEEKHRADAWWDLTVQECTFVLNASGTELKELFDVINRERVSLSEHNSVTSSIKPQSVKVTNNNGALLWERSTPTLAEWGEVWMPSDIEDRLKKGQYQYVNGETSDTITVVFTPYGGLDFNITFNKINGLVIGKPSEAR</sequence>
<reference evidence="1 2" key="1">
    <citation type="journal article" date="2018" name="Int. J. Syst. Evol. Microbiol.">
        <title>Parvibium lacunae gen. nov., sp. nov., a new member of the family Alcaligenaceae isolated from a freshwater pond.</title>
        <authorList>
            <person name="Chen W.M."/>
            <person name="Xie P.B."/>
            <person name="Hsu M.Y."/>
            <person name="Sheu S.Y."/>
        </authorList>
    </citation>
    <scope>NUCLEOTIDE SEQUENCE [LARGE SCALE GENOMIC DNA]</scope>
    <source>
        <strain evidence="1 2">KMB9</strain>
    </source>
</reference>
<organism evidence="1 2">
    <name type="scientific">Parvibium lacunae</name>
    <dbReference type="NCBI Taxonomy" id="1888893"/>
    <lineage>
        <taxon>Bacteria</taxon>
        <taxon>Pseudomonadati</taxon>
        <taxon>Pseudomonadota</taxon>
        <taxon>Betaproteobacteria</taxon>
        <taxon>Burkholderiales</taxon>
        <taxon>Alcaligenaceae</taxon>
        <taxon>Parvibium</taxon>
    </lineage>
</organism>